<feature type="transmembrane region" description="Helical" evidence="1">
    <location>
        <begin position="54"/>
        <end position="75"/>
    </location>
</feature>
<evidence type="ECO:0000313" key="2">
    <source>
        <dbReference type="EMBL" id="OXA49662.1"/>
    </source>
</evidence>
<dbReference type="EMBL" id="LNIX01000010">
    <property type="protein sequence ID" value="OXA49662.1"/>
    <property type="molecule type" value="Genomic_DNA"/>
</dbReference>
<dbReference type="Proteomes" id="UP000198287">
    <property type="component" value="Unassembled WGS sequence"/>
</dbReference>
<dbReference type="AlphaFoldDB" id="A0A226DW19"/>
<proteinExistence type="predicted"/>
<keyword evidence="1" id="KW-0472">Membrane</keyword>
<evidence type="ECO:0000313" key="3">
    <source>
        <dbReference type="Proteomes" id="UP000198287"/>
    </source>
</evidence>
<keyword evidence="1" id="KW-0812">Transmembrane</keyword>
<protein>
    <submittedName>
        <fullName evidence="2">Uncharacterized protein</fullName>
    </submittedName>
</protein>
<name>A0A226DW19_FOLCA</name>
<feature type="transmembrane region" description="Helical" evidence="1">
    <location>
        <begin position="146"/>
        <end position="168"/>
    </location>
</feature>
<sequence>MSSPTTLRTSQANAMYRAQFFPLLKFHFRICNLLQCIPFKVEKSRRLRKIKSRFVLTIFRLQCVLSVAYCTSMFLNITIGPLTTSGRLQGLGLFIATLASTISRWNYSIDIGPVQIINAFLDFEAGIIESLPKVPISMETKAMKTFVYLVEFGVFLYPILVFFLLRFIPCTPPFILSMFASCGRAEAMTLRHQVGLGVHIFEAWMSSHIQYSSLALIVHILLVGISFLLNCLQLLNRYDN</sequence>
<organism evidence="2 3">
    <name type="scientific">Folsomia candida</name>
    <name type="common">Springtail</name>
    <dbReference type="NCBI Taxonomy" id="158441"/>
    <lineage>
        <taxon>Eukaryota</taxon>
        <taxon>Metazoa</taxon>
        <taxon>Ecdysozoa</taxon>
        <taxon>Arthropoda</taxon>
        <taxon>Hexapoda</taxon>
        <taxon>Collembola</taxon>
        <taxon>Entomobryomorpha</taxon>
        <taxon>Isotomoidea</taxon>
        <taxon>Isotomidae</taxon>
        <taxon>Proisotominae</taxon>
        <taxon>Folsomia</taxon>
    </lineage>
</organism>
<reference evidence="2 3" key="1">
    <citation type="submission" date="2015-12" db="EMBL/GenBank/DDBJ databases">
        <title>The genome of Folsomia candida.</title>
        <authorList>
            <person name="Faddeeva A."/>
            <person name="Derks M.F."/>
            <person name="Anvar Y."/>
            <person name="Smit S."/>
            <person name="Van Straalen N."/>
            <person name="Roelofs D."/>
        </authorList>
    </citation>
    <scope>NUCLEOTIDE SEQUENCE [LARGE SCALE GENOMIC DNA]</scope>
    <source>
        <strain evidence="2 3">VU population</strain>
        <tissue evidence="2">Whole body</tissue>
    </source>
</reference>
<feature type="transmembrane region" description="Helical" evidence="1">
    <location>
        <begin position="87"/>
        <end position="107"/>
    </location>
</feature>
<comment type="caution">
    <text evidence="2">The sequence shown here is derived from an EMBL/GenBank/DDBJ whole genome shotgun (WGS) entry which is preliminary data.</text>
</comment>
<accession>A0A226DW19</accession>
<keyword evidence="3" id="KW-1185">Reference proteome</keyword>
<gene>
    <name evidence="2" type="ORF">Fcan01_15633</name>
</gene>
<keyword evidence="1" id="KW-1133">Transmembrane helix</keyword>
<feature type="transmembrane region" description="Helical" evidence="1">
    <location>
        <begin position="214"/>
        <end position="235"/>
    </location>
</feature>
<evidence type="ECO:0000256" key="1">
    <source>
        <dbReference type="SAM" id="Phobius"/>
    </source>
</evidence>